<comment type="caution">
    <text evidence="2">The sequence shown here is derived from an EMBL/GenBank/DDBJ whole genome shotgun (WGS) entry which is preliminary data.</text>
</comment>
<accession>A0ABU0SPY5</accession>
<name>A0ABU0SPY5_9ACTN</name>
<dbReference type="Proteomes" id="UP001230328">
    <property type="component" value="Unassembled WGS sequence"/>
</dbReference>
<evidence type="ECO:0000313" key="2">
    <source>
        <dbReference type="EMBL" id="MDQ1025621.1"/>
    </source>
</evidence>
<evidence type="ECO:0000313" key="3">
    <source>
        <dbReference type="Proteomes" id="UP001230328"/>
    </source>
</evidence>
<proteinExistence type="predicted"/>
<sequence>MLVLAQQGGDTGVEDSDRLLEPVRLVQVVLDHEGVVVGEVAVQCLDQGGDLGTGLADGKIRKAFTVAFTGDQGCQDRPSGLPGHIGQHGGELHPGVLQLLLQPLDLPACRTQEFGAAPGQVTQFPHHAAGDEGRHHHSRRAGPGQERGVARIALAAPDPLQVRGVDQHQVQLRLQQVVDPAPVVGRCFHDHHVDLAFHQPGQEPT</sequence>
<protein>
    <submittedName>
        <fullName evidence="2">Uncharacterized protein</fullName>
    </submittedName>
</protein>
<reference evidence="2 3" key="1">
    <citation type="submission" date="2023-07" db="EMBL/GenBank/DDBJ databases">
        <title>Comparative genomics of wheat-associated soil bacteria to identify genetic determinants of phenazine resistance.</title>
        <authorList>
            <person name="Mouncey N."/>
        </authorList>
    </citation>
    <scope>NUCLEOTIDE SEQUENCE [LARGE SCALE GENOMIC DNA]</scope>
    <source>
        <strain evidence="2 3">V2I4</strain>
    </source>
</reference>
<gene>
    <name evidence="2" type="ORF">QF035_003203</name>
</gene>
<evidence type="ECO:0000256" key="1">
    <source>
        <dbReference type="SAM" id="MobiDB-lite"/>
    </source>
</evidence>
<feature type="region of interest" description="Disordered" evidence="1">
    <location>
        <begin position="123"/>
        <end position="146"/>
    </location>
</feature>
<organism evidence="2 3">
    <name type="scientific">Streptomyces umbrinus</name>
    <dbReference type="NCBI Taxonomy" id="67370"/>
    <lineage>
        <taxon>Bacteria</taxon>
        <taxon>Bacillati</taxon>
        <taxon>Actinomycetota</taxon>
        <taxon>Actinomycetes</taxon>
        <taxon>Kitasatosporales</taxon>
        <taxon>Streptomycetaceae</taxon>
        <taxon>Streptomyces</taxon>
        <taxon>Streptomyces phaeochromogenes group</taxon>
    </lineage>
</organism>
<dbReference type="EMBL" id="JAUSZI010000002">
    <property type="protein sequence ID" value="MDQ1025621.1"/>
    <property type="molecule type" value="Genomic_DNA"/>
</dbReference>
<keyword evidence="3" id="KW-1185">Reference proteome</keyword>